<accession>K7QWK2</accession>
<dbReference type="PANTHER" id="PTHR33231:SF1">
    <property type="entry name" value="30S RIBOSOMAL PROTEIN"/>
    <property type="match status" value="1"/>
</dbReference>
<dbReference type="GO" id="GO:0022627">
    <property type="term" value="C:cytosolic small ribosomal subunit"/>
    <property type="evidence" value="ECO:0007669"/>
    <property type="project" value="TreeGrafter"/>
</dbReference>
<dbReference type="RefSeq" id="WP_016329109.1">
    <property type="nucleotide sequence ID" value="NC_019386.1"/>
</dbReference>
<dbReference type="EMBL" id="CP003249">
    <property type="protein sequence ID" value="AFV75918.1"/>
    <property type="molecule type" value="Genomic_DNA"/>
</dbReference>
<dbReference type="Gene3D" id="3.30.160.100">
    <property type="entry name" value="Ribosome hibernation promotion factor-like"/>
    <property type="match status" value="1"/>
</dbReference>
<evidence type="ECO:0000313" key="6">
    <source>
        <dbReference type="Proteomes" id="UP000000211"/>
    </source>
</evidence>
<dbReference type="OrthoDB" id="9794975at2"/>
<dbReference type="InterPro" id="IPR003489">
    <property type="entry name" value="RHF/RaiA"/>
</dbReference>
<comment type="subunit">
    <text evidence="3">Interacts with 100S ribosomes.</text>
</comment>
<organism evidence="5 6">
    <name type="scientific">Thermus oshimai JL-2</name>
    <dbReference type="NCBI Taxonomy" id="751945"/>
    <lineage>
        <taxon>Bacteria</taxon>
        <taxon>Thermotogati</taxon>
        <taxon>Deinococcota</taxon>
        <taxon>Deinococci</taxon>
        <taxon>Thermales</taxon>
        <taxon>Thermaceae</taxon>
        <taxon>Thermus</taxon>
    </lineage>
</organism>
<dbReference type="Pfam" id="PF02482">
    <property type="entry name" value="Ribosomal_S30AE"/>
    <property type="match status" value="1"/>
</dbReference>
<dbReference type="SUPFAM" id="SSF69754">
    <property type="entry name" value="Ribosome binding protein Y (YfiA homologue)"/>
    <property type="match status" value="1"/>
</dbReference>
<comment type="subcellular location">
    <subcellularLocation>
        <location evidence="3">Cytoplasm</location>
    </subcellularLocation>
</comment>
<gene>
    <name evidence="3" type="primary">hpf</name>
    <name evidence="5" type="ORF">Theos_0862</name>
</gene>
<keyword evidence="6" id="KW-1185">Reference proteome</keyword>
<dbReference type="PANTHER" id="PTHR33231">
    <property type="entry name" value="30S RIBOSOMAL PROTEIN"/>
    <property type="match status" value="1"/>
</dbReference>
<evidence type="ECO:0000256" key="2">
    <source>
        <dbReference type="ARBA" id="ARBA00022845"/>
    </source>
</evidence>
<dbReference type="InterPro" id="IPR038416">
    <property type="entry name" value="Ribosom_S30AE_C_sf"/>
</dbReference>
<feature type="domain" description="Sigma 54 modulation/S30EA ribosomal protein C-terminal" evidence="4">
    <location>
        <begin position="127"/>
        <end position="182"/>
    </location>
</feature>
<reference evidence="5 6" key="1">
    <citation type="journal article" date="2013" name="Genome Announc.">
        <title>Whole Genome Sequencing of Thermus oshimai JL-2 and Thermus thermophilus JL-18, Incomplete Denitrifiers from the United States Great Basin.</title>
        <authorList>
            <person name="Murugapiran S.K."/>
            <person name="Huntemann M."/>
            <person name="Wei C.L."/>
            <person name="Han J."/>
            <person name="Detter J.C."/>
            <person name="Han C.S."/>
            <person name="Erkkila T.H."/>
            <person name="Teshima H."/>
            <person name="Chen A."/>
            <person name="Kyrpides N."/>
            <person name="Mavrommatis K."/>
            <person name="Markowitz V."/>
            <person name="Szeto E."/>
            <person name="Ivanova N."/>
            <person name="Pagani I."/>
            <person name="Lam J."/>
            <person name="McDonald A.I."/>
            <person name="Dodsworth J.A."/>
            <person name="Pati A."/>
            <person name="Goodwin L."/>
            <person name="Peters L."/>
            <person name="Pitluck S."/>
            <person name="Woyke T."/>
            <person name="Hedlund B.P."/>
        </authorList>
    </citation>
    <scope>NUCLEOTIDE SEQUENCE</scope>
    <source>
        <strain evidence="5 6">JL-2</strain>
    </source>
</reference>
<dbReference type="GO" id="GO:0043024">
    <property type="term" value="F:ribosomal small subunit binding"/>
    <property type="evidence" value="ECO:0007669"/>
    <property type="project" value="TreeGrafter"/>
</dbReference>
<dbReference type="KEGG" id="tos:Theos_0862"/>
<dbReference type="InterPro" id="IPR036567">
    <property type="entry name" value="RHF-like"/>
</dbReference>
<comment type="similarity">
    <text evidence="3">Belongs to the HPF/YfiA ribosome-associated protein family. Long HPF subfamily.</text>
</comment>
<dbReference type="InterPro" id="IPR050574">
    <property type="entry name" value="HPF/YfiA_ribosome-assoc"/>
</dbReference>
<dbReference type="FunFam" id="3.30.505.50:FF:000001">
    <property type="entry name" value="Ribosome hibernation promoting factor"/>
    <property type="match status" value="1"/>
</dbReference>
<keyword evidence="2 3" id="KW-0810">Translation regulation</keyword>
<dbReference type="GO" id="GO:0045900">
    <property type="term" value="P:negative regulation of translational elongation"/>
    <property type="evidence" value="ECO:0007669"/>
    <property type="project" value="TreeGrafter"/>
</dbReference>
<proteinExistence type="inferred from homology"/>
<dbReference type="Pfam" id="PF16321">
    <property type="entry name" value="Ribosom_S30AE_C"/>
    <property type="match status" value="1"/>
</dbReference>
<dbReference type="InterPro" id="IPR032528">
    <property type="entry name" value="Ribosom_S30AE_C"/>
</dbReference>
<dbReference type="NCBIfam" id="TIGR00741">
    <property type="entry name" value="yfiA"/>
    <property type="match status" value="1"/>
</dbReference>
<dbReference type="HOGENOM" id="CLU_071472_0_3_0"/>
<dbReference type="CDD" id="cd00552">
    <property type="entry name" value="RaiA"/>
    <property type="match status" value="1"/>
</dbReference>
<sequence>MNVYKLIGRNLEITDAIREYVEKKLARLDRYQNGELMAKVVLSLANSPHVERKAKAEVQVDLPGGLVRVEEEDQDLYAAIDRMVDRLETQLKRFKERRYVGKRHSYQGPPPEEVRALSALRKPEEEEGPRIVRVKRFEMKPMDPEEAAFQMEALGHDFFVFRNRETEEINVIYRRKDGNYGLIEPA</sequence>
<evidence type="ECO:0000256" key="3">
    <source>
        <dbReference type="HAMAP-Rule" id="MF_00839"/>
    </source>
</evidence>
<evidence type="ECO:0000259" key="4">
    <source>
        <dbReference type="Pfam" id="PF16321"/>
    </source>
</evidence>
<dbReference type="InterPro" id="IPR034694">
    <property type="entry name" value="HPF_long/plastid"/>
</dbReference>
<dbReference type="HAMAP" id="MF_00839">
    <property type="entry name" value="HPF"/>
    <property type="match status" value="1"/>
</dbReference>
<dbReference type="PATRIC" id="fig|751945.3.peg.853"/>
<dbReference type="eggNOG" id="COG1544">
    <property type="taxonomic scope" value="Bacteria"/>
</dbReference>
<dbReference type="Gene3D" id="3.30.505.50">
    <property type="entry name" value="Sigma 54 modulation/S30EA ribosomal protein, C-terminal domain"/>
    <property type="match status" value="1"/>
</dbReference>
<name>K7QWK2_THEOS</name>
<dbReference type="STRING" id="751945.Theos_0862"/>
<comment type="function">
    <text evidence="3">Required for dimerization of active 70S ribosomes into 100S ribosomes in stationary phase; 100S ribosomes are translationally inactive and sometimes present during exponential growth.</text>
</comment>
<dbReference type="AlphaFoldDB" id="K7QWK2"/>
<evidence type="ECO:0000256" key="1">
    <source>
        <dbReference type="ARBA" id="ARBA00022490"/>
    </source>
</evidence>
<dbReference type="Proteomes" id="UP000000211">
    <property type="component" value="Chromosome"/>
</dbReference>
<evidence type="ECO:0000313" key="5">
    <source>
        <dbReference type="EMBL" id="AFV75918.1"/>
    </source>
</evidence>
<keyword evidence="1 3" id="KW-0963">Cytoplasm</keyword>
<protein>
    <recommendedName>
        <fullName evidence="3">Ribosome hibernation promoting factor</fullName>
        <shortName evidence="3">HPF</shortName>
    </recommendedName>
</protein>